<protein>
    <submittedName>
        <fullName evidence="1">Uncharacterized protein</fullName>
    </submittedName>
</protein>
<organism evidence="1 2">
    <name type="scientific">Corchorus olitorius</name>
    <dbReference type="NCBI Taxonomy" id="93759"/>
    <lineage>
        <taxon>Eukaryota</taxon>
        <taxon>Viridiplantae</taxon>
        <taxon>Streptophyta</taxon>
        <taxon>Embryophyta</taxon>
        <taxon>Tracheophyta</taxon>
        <taxon>Spermatophyta</taxon>
        <taxon>Magnoliopsida</taxon>
        <taxon>eudicotyledons</taxon>
        <taxon>Gunneridae</taxon>
        <taxon>Pentapetalae</taxon>
        <taxon>rosids</taxon>
        <taxon>malvids</taxon>
        <taxon>Malvales</taxon>
        <taxon>Malvaceae</taxon>
        <taxon>Grewioideae</taxon>
        <taxon>Apeibeae</taxon>
        <taxon>Corchorus</taxon>
    </lineage>
</organism>
<dbReference type="EMBL" id="AWUE01023016">
    <property type="protein sequence ID" value="OMO55222.1"/>
    <property type="molecule type" value="Genomic_DNA"/>
</dbReference>
<keyword evidence="2" id="KW-1185">Reference proteome</keyword>
<reference evidence="2" key="1">
    <citation type="submission" date="2013-09" db="EMBL/GenBank/DDBJ databases">
        <title>Corchorus olitorius genome sequencing.</title>
        <authorList>
            <person name="Alam M."/>
            <person name="Haque M.S."/>
            <person name="Islam M.S."/>
            <person name="Emdad E.M."/>
            <person name="Islam M.M."/>
            <person name="Ahmed B."/>
            <person name="Halim A."/>
            <person name="Hossen Q.M.M."/>
            <person name="Hossain M.Z."/>
            <person name="Ahmed R."/>
            <person name="Khan M.M."/>
            <person name="Islam R."/>
            <person name="Rashid M.M."/>
            <person name="Khan S.A."/>
            <person name="Rahman M.S."/>
            <person name="Alam M."/>
            <person name="Yahiya A.S."/>
            <person name="Khan M.S."/>
            <person name="Azam M.S."/>
            <person name="Haque T."/>
            <person name="Lashkar M.Z.H."/>
            <person name="Akhand A.I."/>
            <person name="Morshed G."/>
            <person name="Roy S."/>
            <person name="Uddin K.S."/>
            <person name="Rabeya T."/>
            <person name="Hossain A.S."/>
            <person name="Chowdhury A."/>
            <person name="Snigdha A.R."/>
            <person name="Mortoza M.S."/>
            <person name="Matin S.A."/>
            <person name="Hoque S.M.E."/>
            <person name="Islam M.K."/>
            <person name="Roy D.K."/>
            <person name="Haider R."/>
            <person name="Moosa M.M."/>
            <person name="Elias S.M."/>
            <person name="Hasan A.M."/>
            <person name="Jahan S."/>
            <person name="Shafiuddin M."/>
            <person name="Mahmood N."/>
            <person name="Shommy N.S."/>
        </authorList>
    </citation>
    <scope>NUCLEOTIDE SEQUENCE [LARGE SCALE GENOMIC DNA]</scope>
    <source>
        <strain evidence="2">cv. O-4</strain>
    </source>
</reference>
<evidence type="ECO:0000313" key="1">
    <source>
        <dbReference type="EMBL" id="OMO55222.1"/>
    </source>
</evidence>
<gene>
    <name evidence="1" type="ORF">COLO4_36118</name>
</gene>
<comment type="caution">
    <text evidence="1">The sequence shown here is derived from an EMBL/GenBank/DDBJ whole genome shotgun (WGS) entry which is preliminary data.</text>
</comment>
<sequence>MTQQIVEAKSGLRWGSRWRRKRELFSVIQ</sequence>
<accession>A0A1R3GAV0</accession>
<name>A0A1R3GAV0_9ROSI</name>
<proteinExistence type="predicted"/>
<dbReference type="AlphaFoldDB" id="A0A1R3GAV0"/>
<dbReference type="Proteomes" id="UP000187203">
    <property type="component" value="Unassembled WGS sequence"/>
</dbReference>
<evidence type="ECO:0000313" key="2">
    <source>
        <dbReference type="Proteomes" id="UP000187203"/>
    </source>
</evidence>